<dbReference type="GO" id="GO:0005506">
    <property type="term" value="F:iron ion binding"/>
    <property type="evidence" value="ECO:0007669"/>
    <property type="project" value="InterPro"/>
</dbReference>
<dbReference type="KEGG" id="dte:Dester_1255"/>
<dbReference type="Proteomes" id="UP000007102">
    <property type="component" value="Chromosome"/>
</dbReference>
<feature type="domain" description="Desulfoferrodoxin ferrous iron-binding" evidence="6">
    <location>
        <begin position="47"/>
        <end position="140"/>
    </location>
</feature>
<accession>F0S113</accession>
<dbReference type="InterPro" id="IPR002742">
    <property type="entry name" value="Desulfoferrodoxin_Fe-bd_dom"/>
</dbReference>
<reference evidence="8" key="2">
    <citation type="submission" date="2011-02" db="EMBL/GenBank/DDBJ databases">
        <title>The complete genome of Desulfurobacterium thermolithotrophum DSM 11699.</title>
        <authorList>
            <consortium name="US DOE Joint Genome Institute (JGI-PGF)"/>
            <person name="Lucas S."/>
            <person name="Copeland A."/>
            <person name="Lapidus A."/>
            <person name="Bruce D."/>
            <person name="Goodwin L."/>
            <person name="Pitluck S."/>
            <person name="Kyrpides N."/>
            <person name="Mavromatis K."/>
            <person name="Pagani I."/>
            <person name="Ivanova N."/>
            <person name="Mikhailova N."/>
            <person name="Daligault H."/>
            <person name="Detter J.C."/>
            <person name="Tapia R."/>
            <person name="Han C."/>
            <person name="Land M."/>
            <person name="Hauser L."/>
            <person name="Markowitz V."/>
            <person name="Cheng J.-F."/>
            <person name="Hugenholtz P."/>
            <person name="Woyke T."/>
            <person name="Wu D."/>
            <person name="Spring S."/>
            <person name="Brambilla E."/>
            <person name="Klenk H.-P."/>
            <person name="Eisen J.A."/>
        </authorList>
    </citation>
    <scope>NUCLEOTIDE SEQUENCE [LARGE SCALE GENOMIC DNA]</scope>
    <source>
        <strain evidence="8">DSM 11699 / BSA</strain>
    </source>
</reference>
<keyword evidence="4" id="KW-0249">Electron transport</keyword>
<evidence type="ECO:0000259" key="6">
    <source>
        <dbReference type="Pfam" id="PF01880"/>
    </source>
</evidence>
<dbReference type="Pfam" id="PF01880">
    <property type="entry name" value="Desulfoferrodox"/>
    <property type="match status" value="1"/>
</dbReference>
<dbReference type="InParanoid" id="F0S113"/>
<evidence type="ECO:0000313" key="7">
    <source>
        <dbReference type="EMBL" id="ADY73891.1"/>
    </source>
</evidence>
<keyword evidence="8" id="KW-1185">Reference proteome</keyword>
<organism evidence="7 8">
    <name type="scientific">Desulfurobacterium thermolithotrophum (strain DSM 11699 / BSA)</name>
    <dbReference type="NCBI Taxonomy" id="868864"/>
    <lineage>
        <taxon>Bacteria</taxon>
        <taxon>Pseudomonadati</taxon>
        <taxon>Aquificota</taxon>
        <taxon>Aquificia</taxon>
        <taxon>Desulfurobacteriales</taxon>
        <taxon>Desulfurobacteriaceae</taxon>
        <taxon>Desulfurobacterium</taxon>
    </lineage>
</organism>
<dbReference type="InterPro" id="IPR036073">
    <property type="entry name" value="Desulfoferrodoxin_Fe-bd_dom_sf"/>
</dbReference>
<dbReference type="PANTHER" id="PTHR36541">
    <property type="entry name" value="SUPEROXIDE REDUCTASE-RELATED"/>
    <property type="match status" value="1"/>
</dbReference>
<keyword evidence="3" id="KW-0479">Metal-binding</keyword>
<comment type="similarity">
    <text evidence="1">Belongs to the desulfoferrodoxin family.</text>
</comment>
<proteinExistence type="inferred from homology"/>
<evidence type="ECO:0000256" key="1">
    <source>
        <dbReference type="ARBA" id="ARBA00005941"/>
    </source>
</evidence>
<keyword evidence="2" id="KW-0813">Transport</keyword>
<dbReference type="eggNOG" id="COG2033">
    <property type="taxonomic scope" value="Bacteria"/>
</dbReference>
<dbReference type="RefSeq" id="WP_013638842.1">
    <property type="nucleotide sequence ID" value="NC_015185.1"/>
</dbReference>
<keyword evidence="5" id="KW-0408">Iron</keyword>
<dbReference type="PANTHER" id="PTHR36541:SF1">
    <property type="entry name" value="SUPEROXIDE REDUCTASE-RELATED"/>
    <property type="match status" value="1"/>
</dbReference>
<name>F0S113_DESTD</name>
<dbReference type="SUPFAM" id="SSF49367">
    <property type="entry name" value="Superoxide reductase-like"/>
    <property type="match status" value="1"/>
</dbReference>
<dbReference type="AlphaFoldDB" id="F0S113"/>
<dbReference type="EMBL" id="CP002543">
    <property type="protein sequence ID" value="ADY73891.1"/>
    <property type="molecule type" value="Genomic_DNA"/>
</dbReference>
<sequence length="148" mass="16497">MDRRDFIKKTILATGVFLGGGVTVSEITKAAEEKFPVFGPDLKSIGGRKHTPYVKAPKKVRAGEWFDVYVEVGYYHPHPNTMTHWIESVALWIDKFEVVKATFRATQGAPKALFTVKIDKPGNAILEGLGYCNLHGLWVSKPIILEVV</sequence>
<protein>
    <submittedName>
        <fullName evidence="7">Desulfoferrodoxin ferrous iron-binding region</fullName>
    </submittedName>
</protein>
<dbReference type="STRING" id="868864.Dester_1255"/>
<evidence type="ECO:0000313" key="8">
    <source>
        <dbReference type="Proteomes" id="UP000007102"/>
    </source>
</evidence>
<dbReference type="InterPro" id="IPR051233">
    <property type="entry name" value="Desulfoferrodoxin_SOR"/>
</dbReference>
<dbReference type="GO" id="GO:0016491">
    <property type="term" value="F:oxidoreductase activity"/>
    <property type="evidence" value="ECO:0007669"/>
    <property type="project" value="InterPro"/>
</dbReference>
<dbReference type="Gene3D" id="2.60.40.730">
    <property type="entry name" value="SOR catalytic domain"/>
    <property type="match status" value="1"/>
</dbReference>
<evidence type="ECO:0000256" key="2">
    <source>
        <dbReference type="ARBA" id="ARBA00022448"/>
    </source>
</evidence>
<reference evidence="7 8" key="1">
    <citation type="journal article" date="2011" name="Stand. Genomic Sci.">
        <title>Complete genome sequence of the thermophilic sulfur-reducer Desulfurobacterium thermolithotrophum type strain (BSA(T)) from a deep-sea hydrothermal vent.</title>
        <authorList>
            <person name="Goker M."/>
            <person name="Daligault H."/>
            <person name="Mwirichia R."/>
            <person name="Lapidus A."/>
            <person name="Lucas S."/>
            <person name="Deshpande S."/>
            <person name="Pagani I."/>
            <person name="Tapia R."/>
            <person name="Cheng J.F."/>
            <person name="Goodwin L."/>
            <person name="Pitluck S."/>
            <person name="Liolios K."/>
            <person name="Ivanova N."/>
            <person name="Mavromatis K."/>
            <person name="Mikhailova N."/>
            <person name="Pati A."/>
            <person name="Chen A."/>
            <person name="Palaniappan K."/>
            <person name="Han C."/>
            <person name="Land M."/>
            <person name="Hauser L."/>
            <person name="Pan C."/>
            <person name="Brambilla E.M."/>
            <person name="Rohde M."/>
            <person name="Spring S."/>
            <person name="Sikorski J."/>
            <person name="Wirth R."/>
            <person name="Detter J.C."/>
            <person name="Woyke T."/>
            <person name="Bristow J."/>
            <person name="Eisen J.A."/>
            <person name="Markowitz V."/>
            <person name="Hugenholtz P."/>
            <person name="Kyrpides N.C."/>
            <person name="Klenk H.P."/>
        </authorList>
    </citation>
    <scope>NUCLEOTIDE SEQUENCE [LARGE SCALE GENOMIC DNA]</scope>
    <source>
        <strain evidence="8">DSM 11699 / BSA</strain>
    </source>
</reference>
<evidence type="ECO:0000256" key="3">
    <source>
        <dbReference type="ARBA" id="ARBA00022723"/>
    </source>
</evidence>
<dbReference type="OrthoDB" id="9814936at2"/>
<gene>
    <name evidence="7" type="ordered locus">Dester_1255</name>
</gene>
<evidence type="ECO:0000256" key="4">
    <source>
        <dbReference type="ARBA" id="ARBA00022982"/>
    </source>
</evidence>
<evidence type="ECO:0000256" key="5">
    <source>
        <dbReference type="ARBA" id="ARBA00023004"/>
    </source>
</evidence>
<dbReference type="HOGENOM" id="CLU_118960_2_0_0"/>